<dbReference type="InterPro" id="IPR036361">
    <property type="entry name" value="SAP_dom_sf"/>
</dbReference>
<keyword evidence="4" id="KW-1185">Reference proteome</keyword>
<evidence type="ECO:0000256" key="1">
    <source>
        <dbReference type="SAM" id="MobiDB-lite"/>
    </source>
</evidence>
<feature type="region of interest" description="Disordered" evidence="1">
    <location>
        <begin position="490"/>
        <end position="605"/>
    </location>
</feature>
<dbReference type="Proteomes" id="UP001175000">
    <property type="component" value="Unassembled WGS sequence"/>
</dbReference>
<dbReference type="InterPro" id="IPR034257">
    <property type="entry name" value="Acinus_RRM"/>
</dbReference>
<dbReference type="PANTHER" id="PTHR47031">
    <property type="entry name" value="SAP DNA-BINDING DOMAIN-CONTAINING PROTEIN"/>
    <property type="match status" value="1"/>
</dbReference>
<dbReference type="InterPro" id="IPR035979">
    <property type="entry name" value="RBD_domain_sf"/>
</dbReference>
<dbReference type="PROSITE" id="PS50800">
    <property type="entry name" value="SAP"/>
    <property type="match status" value="1"/>
</dbReference>
<dbReference type="SMART" id="SM00513">
    <property type="entry name" value="SAP"/>
    <property type="match status" value="1"/>
</dbReference>
<dbReference type="AlphaFoldDB" id="A0AA40C7P1"/>
<feature type="compositionally biased region" description="Basic and acidic residues" evidence="1">
    <location>
        <begin position="531"/>
        <end position="577"/>
    </location>
</feature>
<evidence type="ECO:0000259" key="2">
    <source>
        <dbReference type="PROSITE" id="PS50800"/>
    </source>
</evidence>
<dbReference type="InterPro" id="IPR003034">
    <property type="entry name" value="SAP_dom"/>
</dbReference>
<organism evidence="3 4">
    <name type="scientific">Immersiella caudata</name>
    <dbReference type="NCBI Taxonomy" id="314043"/>
    <lineage>
        <taxon>Eukaryota</taxon>
        <taxon>Fungi</taxon>
        <taxon>Dikarya</taxon>
        <taxon>Ascomycota</taxon>
        <taxon>Pezizomycotina</taxon>
        <taxon>Sordariomycetes</taxon>
        <taxon>Sordariomycetidae</taxon>
        <taxon>Sordariales</taxon>
        <taxon>Lasiosphaeriaceae</taxon>
        <taxon>Immersiella</taxon>
    </lineage>
</organism>
<feature type="compositionally biased region" description="Low complexity" evidence="1">
    <location>
        <begin position="143"/>
        <end position="152"/>
    </location>
</feature>
<gene>
    <name evidence="3" type="ORF">B0T14DRAFT_421921</name>
</gene>
<dbReference type="GO" id="GO:0003676">
    <property type="term" value="F:nucleic acid binding"/>
    <property type="evidence" value="ECO:0007669"/>
    <property type="project" value="InterPro"/>
</dbReference>
<feature type="region of interest" description="Disordered" evidence="1">
    <location>
        <begin position="370"/>
        <end position="448"/>
    </location>
</feature>
<feature type="domain" description="SAP" evidence="2">
    <location>
        <begin position="5"/>
        <end position="39"/>
    </location>
</feature>
<dbReference type="Pfam" id="PF02037">
    <property type="entry name" value="SAP"/>
    <property type="match status" value="1"/>
</dbReference>
<evidence type="ECO:0000313" key="3">
    <source>
        <dbReference type="EMBL" id="KAK0627248.1"/>
    </source>
</evidence>
<name>A0AA40C7P1_9PEZI</name>
<reference evidence="3" key="1">
    <citation type="submission" date="2023-06" db="EMBL/GenBank/DDBJ databases">
        <title>Genome-scale phylogeny and comparative genomics of the fungal order Sordariales.</title>
        <authorList>
            <consortium name="Lawrence Berkeley National Laboratory"/>
            <person name="Hensen N."/>
            <person name="Bonometti L."/>
            <person name="Westerberg I."/>
            <person name="Brannstrom I.O."/>
            <person name="Guillou S."/>
            <person name="Cros-Aarteil S."/>
            <person name="Calhoun S."/>
            <person name="Haridas S."/>
            <person name="Kuo A."/>
            <person name="Mondo S."/>
            <person name="Pangilinan J."/>
            <person name="Riley R."/>
            <person name="Labutti K."/>
            <person name="Andreopoulos B."/>
            <person name="Lipzen A."/>
            <person name="Chen C."/>
            <person name="Yanf M."/>
            <person name="Daum C."/>
            <person name="Ng V."/>
            <person name="Clum A."/>
            <person name="Steindorff A."/>
            <person name="Ohm R."/>
            <person name="Martin F."/>
            <person name="Silar P."/>
            <person name="Natvig D."/>
            <person name="Lalanne C."/>
            <person name="Gautier V."/>
            <person name="Ament-Velasquez S.L."/>
            <person name="Kruys A."/>
            <person name="Hutchinson M.I."/>
            <person name="Powell A.J."/>
            <person name="Barry K."/>
            <person name="Miller A.N."/>
            <person name="Grigoriev I.V."/>
            <person name="Debuchy R."/>
            <person name="Gladieux P."/>
            <person name="Thoren M.H."/>
            <person name="Johannesson H."/>
        </authorList>
    </citation>
    <scope>NUCLEOTIDE SEQUENCE</scope>
    <source>
        <strain evidence="3">CBS 606.72</strain>
    </source>
</reference>
<proteinExistence type="predicted"/>
<dbReference type="SUPFAM" id="SSF68906">
    <property type="entry name" value="SAP domain"/>
    <property type="match status" value="1"/>
</dbReference>
<comment type="caution">
    <text evidence="3">The sequence shown here is derived from an EMBL/GenBank/DDBJ whole genome shotgun (WGS) entry which is preliminary data.</text>
</comment>
<dbReference type="Gene3D" id="1.10.720.30">
    <property type="entry name" value="SAP domain"/>
    <property type="match status" value="1"/>
</dbReference>
<sequence>MATDWSRLTVVDLRAELKSRGLPQGGKKADLVERLTLAENEAPNEEQPADEAPPAGQPDEAHVVEDAPKEETPLSESHEIPVKEVDPAPKTHITSTKDAAAVSQSPQPNEAGTADASTQPAPKPLTSALDIEPDLKKDDETASAEPTPAAAEVSQDSRKRRSRSPHPDDEISRKRARPSDGESDAMPLGVLPGKDVSMASDDRTDFRNEEHLRPTSRDRDIRPSHDSARREDDRQVAPAEHPATPALYIKNFMRPLRDGDLRDYLCELAAPRGSEIDPDAVEDFFLDQIRTHAFVLFRSTSAASRVRVALHGQVWPDERNRKALWVDFIPPEKVADWADQEKTEGTRGNRWEVLYDFDHDGIVTARLTNATLEPPRQPARLQEQRPPAATTASSIPTGPSRPFGGVEGAPLGPRGRGTASYRQDAFPAASGEWTQARPPLSFKPVPKDLAERRIDNMRSYYTKDRHRDLGREDEINRYTFENQDGFVDRGKENFVGIRPPHREREVQQRRALERGNRGQYSNSYAPPIPRGGDRYYGTDRDGGRNGGYRDEPSRGDRDGGRNGGYRDEPSHGGEPRSRLGGGIMPTFDPYRGGGGRGGRRGWNRR</sequence>
<dbReference type="PANTHER" id="PTHR47031:SF3">
    <property type="entry name" value="SAP DOMAIN-CONTAINING PROTEIN"/>
    <property type="match status" value="1"/>
</dbReference>
<protein>
    <recommendedName>
        <fullName evidence="2">SAP domain-containing protein</fullName>
    </recommendedName>
</protein>
<feature type="compositionally biased region" description="Basic and acidic residues" evidence="1">
    <location>
        <begin position="200"/>
        <end position="235"/>
    </location>
</feature>
<feature type="compositionally biased region" description="Polar residues" evidence="1">
    <location>
        <begin position="92"/>
        <end position="120"/>
    </location>
</feature>
<feature type="compositionally biased region" description="Basic and acidic residues" evidence="1">
    <location>
        <begin position="165"/>
        <end position="180"/>
    </location>
</feature>
<feature type="compositionally biased region" description="Basic and acidic residues" evidence="1">
    <location>
        <begin position="500"/>
        <end position="516"/>
    </location>
</feature>
<evidence type="ECO:0000313" key="4">
    <source>
        <dbReference type="Proteomes" id="UP001175000"/>
    </source>
</evidence>
<accession>A0AA40C7P1</accession>
<feature type="region of interest" description="Disordered" evidence="1">
    <location>
        <begin position="37"/>
        <end position="243"/>
    </location>
</feature>
<dbReference type="EMBL" id="JAULSU010000002">
    <property type="protein sequence ID" value="KAK0627248.1"/>
    <property type="molecule type" value="Genomic_DNA"/>
</dbReference>
<dbReference type="CDD" id="cd12432">
    <property type="entry name" value="RRM_ACINU"/>
    <property type="match status" value="1"/>
</dbReference>
<feature type="compositionally biased region" description="Basic and acidic residues" evidence="1">
    <location>
        <begin position="59"/>
        <end position="89"/>
    </location>
</feature>
<dbReference type="SUPFAM" id="SSF54928">
    <property type="entry name" value="RNA-binding domain, RBD"/>
    <property type="match status" value="1"/>
</dbReference>